<dbReference type="AlphaFoldDB" id="A0A517X0L9"/>
<evidence type="ECO:0000313" key="1">
    <source>
        <dbReference type="EMBL" id="QDU11056.1"/>
    </source>
</evidence>
<gene>
    <name evidence="1" type="ORF">V202x_44720</name>
</gene>
<sequence>MEAKYEIKIVGGVYDMYTSEVTLLEEDSKS</sequence>
<dbReference type="EMBL" id="CP037422">
    <property type="protein sequence ID" value="QDU11056.1"/>
    <property type="molecule type" value="Genomic_DNA"/>
</dbReference>
<reference evidence="1 2" key="1">
    <citation type="submission" date="2019-03" db="EMBL/GenBank/DDBJ databases">
        <title>Deep-cultivation of Planctomycetes and their phenomic and genomic characterization uncovers novel biology.</title>
        <authorList>
            <person name="Wiegand S."/>
            <person name="Jogler M."/>
            <person name="Boedeker C."/>
            <person name="Pinto D."/>
            <person name="Vollmers J."/>
            <person name="Rivas-Marin E."/>
            <person name="Kohn T."/>
            <person name="Peeters S.H."/>
            <person name="Heuer A."/>
            <person name="Rast P."/>
            <person name="Oberbeckmann S."/>
            <person name="Bunk B."/>
            <person name="Jeske O."/>
            <person name="Meyerdierks A."/>
            <person name="Storesund J.E."/>
            <person name="Kallscheuer N."/>
            <person name="Luecker S."/>
            <person name="Lage O.M."/>
            <person name="Pohl T."/>
            <person name="Merkel B.J."/>
            <person name="Hornburger P."/>
            <person name="Mueller R.-W."/>
            <person name="Bruemmer F."/>
            <person name="Labrenz M."/>
            <person name="Spormann A.M."/>
            <person name="Op den Camp H."/>
            <person name="Overmann J."/>
            <person name="Amann R."/>
            <person name="Jetten M.S.M."/>
            <person name="Mascher T."/>
            <person name="Medema M.H."/>
            <person name="Devos D.P."/>
            <person name="Kaster A.-K."/>
            <person name="Ovreas L."/>
            <person name="Rohde M."/>
            <person name="Galperin M.Y."/>
            <person name="Jogler C."/>
        </authorList>
    </citation>
    <scope>NUCLEOTIDE SEQUENCE [LARGE SCALE GENOMIC DNA]</scope>
    <source>
        <strain evidence="1 2">V202</strain>
    </source>
</reference>
<organism evidence="1 2">
    <name type="scientific">Gimesia aquarii</name>
    <dbReference type="NCBI Taxonomy" id="2527964"/>
    <lineage>
        <taxon>Bacteria</taxon>
        <taxon>Pseudomonadati</taxon>
        <taxon>Planctomycetota</taxon>
        <taxon>Planctomycetia</taxon>
        <taxon>Planctomycetales</taxon>
        <taxon>Planctomycetaceae</taxon>
        <taxon>Gimesia</taxon>
    </lineage>
</organism>
<accession>A0A517X0L9</accession>
<dbReference type="Proteomes" id="UP000318384">
    <property type="component" value="Chromosome"/>
</dbReference>
<proteinExistence type="predicted"/>
<evidence type="ECO:0000313" key="2">
    <source>
        <dbReference type="Proteomes" id="UP000318384"/>
    </source>
</evidence>
<keyword evidence="2" id="KW-1185">Reference proteome</keyword>
<protein>
    <submittedName>
        <fullName evidence="1">Uncharacterized protein</fullName>
    </submittedName>
</protein>
<name>A0A517X0L9_9PLAN</name>